<sequence>MALWLVSHLQTRLYVCTGQLSGFMQILYVQLQVQARSLRRWLEPATHRRGAGSRSGERASAWRGREARRRADAARRGRRSCCSSGSSSAGAARASFLRGWSLARGEGAGACDPGLSLHLGKESTHLMARKPYYPSNWRGWRWSPN</sequence>
<evidence type="ECO:0000313" key="2">
    <source>
        <dbReference type="EMBL" id="CAI5783670.1"/>
    </source>
</evidence>
<evidence type="ECO:0000256" key="1">
    <source>
        <dbReference type="SAM" id="MobiDB-lite"/>
    </source>
</evidence>
<feature type="compositionally biased region" description="Low complexity" evidence="1">
    <location>
        <begin position="80"/>
        <end position="92"/>
    </location>
</feature>
<dbReference type="Proteomes" id="UP001178461">
    <property type="component" value="Chromosome 9"/>
</dbReference>
<feature type="compositionally biased region" description="Basic and acidic residues" evidence="1">
    <location>
        <begin position="63"/>
        <end position="75"/>
    </location>
</feature>
<reference evidence="2" key="1">
    <citation type="submission" date="2022-12" db="EMBL/GenBank/DDBJ databases">
        <authorList>
            <person name="Alioto T."/>
            <person name="Alioto T."/>
            <person name="Gomez Garrido J."/>
        </authorList>
    </citation>
    <scope>NUCLEOTIDE SEQUENCE</scope>
</reference>
<gene>
    <name evidence="2" type="ORF">PODLI_1B033682</name>
</gene>
<protein>
    <submittedName>
        <fullName evidence="2">Uncharacterized protein</fullName>
    </submittedName>
</protein>
<evidence type="ECO:0000313" key="3">
    <source>
        <dbReference type="Proteomes" id="UP001178461"/>
    </source>
</evidence>
<accession>A0AA35PF61</accession>
<proteinExistence type="predicted"/>
<feature type="region of interest" description="Disordered" evidence="1">
    <location>
        <begin position="46"/>
        <end position="92"/>
    </location>
</feature>
<feature type="compositionally biased region" description="Low complexity" evidence="1">
    <location>
        <begin position="52"/>
        <end position="62"/>
    </location>
</feature>
<dbReference type="AlphaFoldDB" id="A0AA35PF61"/>
<organism evidence="2 3">
    <name type="scientific">Podarcis lilfordi</name>
    <name type="common">Lilford's wall lizard</name>
    <dbReference type="NCBI Taxonomy" id="74358"/>
    <lineage>
        <taxon>Eukaryota</taxon>
        <taxon>Metazoa</taxon>
        <taxon>Chordata</taxon>
        <taxon>Craniata</taxon>
        <taxon>Vertebrata</taxon>
        <taxon>Euteleostomi</taxon>
        <taxon>Lepidosauria</taxon>
        <taxon>Squamata</taxon>
        <taxon>Bifurcata</taxon>
        <taxon>Unidentata</taxon>
        <taxon>Episquamata</taxon>
        <taxon>Laterata</taxon>
        <taxon>Lacertibaenia</taxon>
        <taxon>Lacertidae</taxon>
        <taxon>Podarcis</taxon>
    </lineage>
</organism>
<name>A0AA35PF61_9SAUR</name>
<dbReference type="EMBL" id="OX395134">
    <property type="protein sequence ID" value="CAI5783670.1"/>
    <property type="molecule type" value="Genomic_DNA"/>
</dbReference>
<keyword evidence="3" id="KW-1185">Reference proteome</keyword>